<keyword evidence="3" id="KW-0449">Lipoprotein</keyword>
<evidence type="ECO:0000313" key="4">
    <source>
        <dbReference type="Proteomes" id="UP001235344"/>
    </source>
</evidence>
<gene>
    <name evidence="3" type="ORF">B6N23_02225</name>
</gene>
<dbReference type="InterPro" id="IPR005586">
    <property type="entry name" value="ABC_trans_aux"/>
</dbReference>
<feature type="domain" description="ABC-type transport auxiliary lipoprotein component" evidence="2">
    <location>
        <begin position="32"/>
        <end position="191"/>
    </location>
</feature>
<evidence type="ECO:0000256" key="1">
    <source>
        <dbReference type="SAM" id="SignalP"/>
    </source>
</evidence>
<keyword evidence="4" id="KW-1185">Reference proteome</keyword>
<dbReference type="RefSeq" id="WP_305501582.1">
    <property type="nucleotide sequence ID" value="NZ_CP131913.1"/>
</dbReference>
<proteinExistence type="predicted"/>
<dbReference type="SUPFAM" id="SSF159594">
    <property type="entry name" value="XCC0632-like"/>
    <property type="match status" value="1"/>
</dbReference>
<dbReference type="Gene3D" id="3.40.50.10610">
    <property type="entry name" value="ABC-type transport auxiliary lipoprotein component"/>
    <property type="match status" value="1"/>
</dbReference>
<evidence type="ECO:0000313" key="3">
    <source>
        <dbReference type="EMBL" id="WLI73778.1"/>
    </source>
</evidence>
<dbReference type="EMBL" id="CP131913">
    <property type="protein sequence ID" value="WLI73778.1"/>
    <property type="molecule type" value="Genomic_DNA"/>
</dbReference>
<name>A0ABY9H5V3_9GAMM</name>
<feature type="chain" id="PRO_5047352471" evidence="1">
    <location>
        <begin position="16"/>
        <end position="201"/>
    </location>
</feature>
<keyword evidence="1" id="KW-0732">Signal</keyword>
<accession>A0ABY9H5V3</accession>
<dbReference type="Pfam" id="PF03886">
    <property type="entry name" value="ABC_trans_aux"/>
    <property type="match status" value="1"/>
</dbReference>
<dbReference type="Proteomes" id="UP001235344">
    <property type="component" value="Chromosome"/>
</dbReference>
<dbReference type="PROSITE" id="PS51257">
    <property type="entry name" value="PROKAR_LIPOPROTEIN"/>
    <property type="match status" value="1"/>
</dbReference>
<evidence type="ECO:0000259" key="2">
    <source>
        <dbReference type="Pfam" id="PF03886"/>
    </source>
</evidence>
<reference evidence="3 4" key="1">
    <citation type="submission" date="2023-08" db="EMBL/GenBank/DDBJ databases">
        <title>Transcriptome Analysis of Halomonas alkalicola CICC 11012s to Identify the Genes Involved in Alkaline Tolerances.</title>
        <authorList>
            <person name="Zhai L."/>
        </authorList>
    </citation>
    <scope>NUCLEOTIDE SEQUENCE [LARGE SCALE GENOMIC DNA]</scope>
    <source>
        <strain evidence="3 4">CICC 11012s</strain>
    </source>
</reference>
<organism evidence="3 4">
    <name type="scientific">Halomonas alkalicola</name>
    <dbReference type="NCBI Taxonomy" id="1930622"/>
    <lineage>
        <taxon>Bacteria</taxon>
        <taxon>Pseudomonadati</taxon>
        <taxon>Pseudomonadota</taxon>
        <taxon>Gammaproteobacteria</taxon>
        <taxon>Oceanospirillales</taxon>
        <taxon>Halomonadaceae</taxon>
        <taxon>Halomonas</taxon>
    </lineage>
</organism>
<protein>
    <submittedName>
        <fullName evidence="3">ABC-type transport auxiliary lipoprotein family protein</fullName>
    </submittedName>
</protein>
<sequence length="201" mass="21845">MRRLALLLLASTLTACTLLPESEPPSLHLLPATPLAPAQSAPLEARLRVETPQAPALLSGARILVMPEPNRLQAYAGARWSDRTPLLLRDRLVEGLRDRGRLHVQDDNSPLGADVALVSDLRAFHSVYPPAEAQGSPVAVIRLDASLVDESQRRLLAERRFEVREPSEGTAVAQVVEAFGRAADELALAIAEWSEEAMATR</sequence>
<feature type="signal peptide" evidence="1">
    <location>
        <begin position="1"/>
        <end position="15"/>
    </location>
</feature>